<feature type="region of interest" description="Disordered" evidence="1">
    <location>
        <begin position="41"/>
        <end position="60"/>
    </location>
</feature>
<keyword evidence="3" id="KW-1185">Reference proteome</keyword>
<dbReference type="EMBL" id="MNCJ02000321">
    <property type="protein sequence ID" value="KAF5803855.1"/>
    <property type="molecule type" value="Genomic_DNA"/>
</dbReference>
<accession>A0A9K3NLA5</accession>
<evidence type="ECO:0000313" key="3">
    <source>
        <dbReference type="Proteomes" id="UP000215914"/>
    </source>
</evidence>
<sequence length="175" mass="19734">MVYFEISKGSHITTVKLGKILDEHGILLMPDSSSRWLSRIDEPAEGRTDPRDETNKGAEYGTRSRKGLQYKATSFCKVVAVVVPNVGCDGFECLLRGFRKTGEPIVEMLQNLNDSNAPLAVYEPYSKSFNNLGINGMSFSFSVYPYMETLLLLDQPNFITFDKGKRYIQSEEVRT</sequence>
<name>A0A9K3NLA5_HELAN</name>
<organism evidence="2 3">
    <name type="scientific">Helianthus annuus</name>
    <name type="common">Common sunflower</name>
    <dbReference type="NCBI Taxonomy" id="4232"/>
    <lineage>
        <taxon>Eukaryota</taxon>
        <taxon>Viridiplantae</taxon>
        <taxon>Streptophyta</taxon>
        <taxon>Embryophyta</taxon>
        <taxon>Tracheophyta</taxon>
        <taxon>Spermatophyta</taxon>
        <taxon>Magnoliopsida</taxon>
        <taxon>eudicotyledons</taxon>
        <taxon>Gunneridae</taxon>
        <taxon>Pentapetalae</taxon>
        <taxon>asterids</taxon>
        <taxon>campanulids</taxon>
        <taxon>Asterales</taxon>
        <taxon>Asteraceae</taxon>
        <taxon>Asteroideae</taxon>
        <taxon>Heliantheae alliance</taxon>
        <taxon>Heliantheae</taxon>
        <taxon>Helianthus</taxon>
    </lineage>
</organism>
<dbReference type="Gramene" id="mRNA:HanXRQr2_Chr06g0276291">
    <property type="protein sequence ID" value="mRNA:HanXRQr2_Chr06g0276291"/>
    <property type="gene ID" value="HanXRQr2_Chr06g0276291"/>
</dbReference>
<gene>
    <name evidence="2" type="ORF">HanXRQr2_Chr06g0276291</name>
</gene>
<reference evidence="2" key="1">
    <citation type="journal article" date="2017" name="Nature">
        <title>The sunflower genome provides insights into oil metabolism, flowering and Asterid evolution.</title>
        <authorList>
            <person name="Badouin H."/>
            <person name="Gouzy J."/>
            <person name="Grassa C.J."/>
            <person name="Murat F."/>
            <person name="Staton S.E."/>
            <person name="Cottret L."/>
            <person name="Lelandais-Briere C."/>
            <person name="Owens G.L."/>
            <person name="Carrere S."/>
            <person name="Mayjonade B."/>
            <person name="Legrand L."/>
            <person name="Gill N."/>
            <person name="Kane N.C."/>
            <person name="Bowers J.E."/>
            <person name="Hubner S."/>
            <person name="Bellec A."/>
            <person name="Berard A."/>
            <person name="Berges H."/>
            <person name="Blanchet N."/>
            <person name="Boniface M.C."/>
            <person name="Brunel D."/>
            <person name="Catrice O."/>
            <person name="Chaidir N."/>
            <person name="Claudel C."/>
            <person name="Donnadieu C."/>
            <person name="Faraut T."/>
            <person name="Fievet G."/>
            <person name="Helmstetter N."/>
            <person name="King M."/>
            <person name="Knapp S.J."/>
            <person name="Lai Z."/>
            <person name="Le Paslier M.C."/>
            <person name="Lippi Y."/>
            <person name="Lorenzon L."/>
            <person name="Mandel J.R."/>
            <person name="Marage G."/>
            <person name="Marchand G."/>
            <person name="Marquand E."/>
            <person name="Bret-Mestries E."/>
            <person name="Morien E."/>
            <person name="Nambeesan S."/>
            <person name="Nguyen T."/>
            <person name="Pegot-Espagnet P."/>
            <person name="Pouilly N."/>
            <person name="Raftis F."/>
            <person name="Sallet E."/>
            <person name="Schiex T."/>
            <person name="Thomas J."/>
            <person name="Vandecasteele C."/>
            <person name="Vares D."/>
            <person name="Vear F."/>
            <person name="Vautrin S."/>
            <person name="Crespi M."/>
            <person name="Mangin B."/>
            <person name="Burke J.M."/>
            <person name="Salse J."/>
            <person name="Munos S."/>
            <person name="Vincourt P."/>
            <person name="Rieseberg L.H."/>
            <person name="Langlade N.B."/>
        </authorList>
    </citation>
    <scope>NUCLEOTIDE SEQUENCE</scope>
    <source>
        <tissue evidence="2">Leaves</tissue>
    </source>
</reference>
<protein>
    <submittedName>
        <fullName evidence="2">Uncharacterized protein</fullName>
    </submittedName>
</protein>
<reference evidence="2" key="2">
    <citation type="submission" date="2020-06" db="EMBL/GenBank/DDBJ databases">
        <title>Helianthus annuus Genome sequencing and assembly Release 2.</title>
        <authorList>
            <person name="Gouzy J."/>
            <person name="Langlade N."/>
            <person name="Munos S."/>
        </authorList>
    </citation>
    <scope>NUCLEOTIDE SEQUENCE</scope>
    <source>
        <tissue evidence="2">Leaves</tissue>
    </source>
</reference>
<evidence type="ECO:0000256" key="1">
    <source>
        <dbReference type="SAM" id="MobiDB-lite"/>
    </source>
</evidence>
<proteinExistence type="predicted"/>
<evidence type="ECO:0000313" key="2">
    <source>
        <dbReference type="EMBL" id="KAF5803855.1"/>
    </source>
</evidence>
<dbReference type="Proteomes" id="UP000215914">
    <property type="component" value="Unassembled WGS sequence"/>
</dbReference>
<feature type="compositionally biased region" description="Basic and acidic residues" evidence="1">
    <location>
        <begin position="41"/>
        <end position="56"/>
    </location>
</feature>
<dbReference type="AlphaFoldDB" id="A0A9K3NLA5"/>
<comment type="caution">
    <text evidence="2">The sequence shown here is derived from an EMBL/GenBank/DDBJ whole genome shotgun (WGS) entry which is preliminary data.</text>
</comment>